<feature type="non-terminal residue" evidence="3">
    <location>
        <position position="1"/>
    </location>
</feature>
<protein>
    <submittedName>
        <fullName evidence="3">Heterokaryon incompatibility protein-domain-containing protein</fullName>
    </submittedName>
</protein>
<dbReference type="AlphaFoldDB" id="A0AAE0KJ99"/>
<evidence type="ECO:0000259" key="2">
    <source>
        <dbReference type="Pfam" id="PF06985"/>
    </source>
</evidence>
<dbReference type="Proteomes" id="UP001287356">
    <property type="component" value="Unassembled WGS sequence"/>
</dbReference>
<evidence type="ECO:0000313" key="3">
    <source>
        <dbReference type="EMBL" id="KAK3377275.1"/>
    </source>
</evidence>
<feature type="compositionally biased region" description="Acidic residues" evidence="1">
    <location>
        <begin position="207"/>
        <end position="228"/>
    </location>
</feature>
<keyword evidence="4" id="KW-1185">Reference proteome</keyword>
<reference evidence="3" key="1">
    <citation type="journal article" date="2023" name="Mol. Phylogenet. Evol.">
        <title>Genome-scale phylogeny and comparative genomics of the fungal order Sordariales.</title>
        <authorList>
            <person name="Hensen N."/>
            <person name="Bonometti L."/>
            <person name="Westerberg I."/>
            <person name="Brannstrom I.O."/>
            <person name="Guillou S."/>
            <person name="Cros-Aarteil S."/>
            <person name="Calhoun S."/>
            <person name="Haridas S."/>
            <person name="Kuo A."/>
            <person name="Mondo S."/>
            <person name="Pangilinan J."/>
            <person name="Riley R."/>
            <person name="LaButti K."/>
            <person name="Andreopoulos B."/>
            <person name="Lipzen A."/>
            <person name="Chen C."/>
            <person name="Yan M."/>
            <person name="Daum C."/>
            <person name="Ng V."/>
            <person name="Clum A."/>
            <person name="Steindorff A."/>
            <person name="Ohm R.A."/>
            <person name="Martin F."/>
            <person name="Silar P."/>
            <person name="Natvig D.O."/>
            <person name="Lalanne C."/>
            <person name="Gautier V."/>
            <person name="Ament-Velasquez S.L."/>
            <person name="Kruys A."/>
            <person name="Hutchinson M.I."/>
            <person name="Powell A.J."/>
            <person name="Barry K."/>
            <person name="Miller A.N."/>
            <person name="Grigoriev I.V."/>
            <person name="Debuchy R."/>
            <person name="Gladieux P."/>
            <person name="Hiltunen Thoren M."/>
            <person name="Johannesson H."/>
        </authorList>
    </citation>
    <scope>NUCLEOTIDE SEQUENCE</scope>
    <source>
        <strain evidence="3">CBS 958.72</strain>
    </source>
</reference>
<dbReference type="PANTHER" id="PTHR33112">
    <property type="entry name" value="DOMAIN PROTEIN, PUTATIVE-RELATED"/>
    <property type="match status" value="1"/>
</dbReference>
<evidence type="ECO:0000256" key="1">
    <source>
        <dbReference type="SAM" id="MobiDB-lite"/>
    </source>
</evidence>
<proteinExistence type="predicted"/>
<dbReference type="InterPro" id="IPR010730">
    <property type="entry name" value="HET"/>
</dbReference>
<dbReference type="EMBL" id="JAULSN010000003">
    <property type="protein sequence ID" value="KAK3377275.1"/>
    <property type="molecule type" value="Genomic_DNA"/>
</dbReference>
<evidence type="ECO:0000313" key="4">
    <source>
        <dbReference type="Proteomes" id="UP001287356"/>
    </source>
</evidence>
<comment type="caution">
    <text evidence="3">The sequence shown here is derived from an EMBL/GenBank/DDBJ whole genome shotgun (WGS) entry which is preliminary data.</text>
</comment>
<feature type="compositionally biased region" description="Basic and acidic residues" evidence="1">
    <location>
        <begin position="251"/>
        <end position="265"/>
    </location>
</feature>
<feature type="compositionally biased region" description="Acidic residues" evidence="1">
    <location>
        <begin position="236"/>
        <end position="250"/>
    </location>
</feature>
<name>A0AAE0KJ99_9PEZI</name>
<feature type="domain" description="Heterokaryon incompatibility" evidence="2">
    <location>
        <begin position="28"/>
        <end position="181"/>
    </location>
</feature>
<reference evidence="3" key="2">
    <citation type="submission" date="2023-06" db="EMBL/GenBank/DDBJ databases">
        <authorList>
            <consortium name="Lawrence Berkeley National Laboratory"/>
            <person name="Haridas S."/>
            <person name="Hensen N."/>
            <person name="Bonometti L."/>
            <person name="Westerberg I."/>
            <person name="Brannstrom I.O."/>
            <person name="Guillou S."/>
            <person name="Cros-Aarteil S."/>
            <person name="Calhoun S."/>
            <person name="Kuo A."/>
            <person name="Mondo S."/>
            <person name="Pangilinan J."/>
            <person name="Riley R."/>
            <person name="Labutti K."/>
            <person name="Andreopoulos B."/>
            <person name="Lipzen A."/>
            <person name="Chen C."/>
            <person name="Yanf M."/>
            <person name="Daum C."/>
            <person name="Ng V."/>
            <person name="Clum A."/>
            <person name="Steindorff A."/>
            <person name="Ohm R."/>
            <person name="Martin F."/>
            <person name="Silar P."/>
            <person name="Natvig D."/>
            <person name="Lalanne C."/>
            <person name="Gautier V."/>
            <person name="Ament-Velasquez S.L."/>
            <person name="Kruys A."/>
            <person name="Hutchinson M.I."/>
            <person name="Powell A.J."/>
            <person name="Barry K."/>
            <person name="Miller A.N."/>
            <person name="Grigoriev I.V."/>
            <person name="Debuchy R."/>
            <person name="Gladieux P."/>
            <person name="Thoren M.H."/>
            <person name="Johannesson H."/>
        </authorList>
    </citation>
    <scope>NUCLEOTIDE SEQUENCE</scope>
    <source>
        <strain evidence="3">CBS 958.72</strain>
    </source>
</reference>
<dbReference type="PANTHER" id="PTHR33112:SF16">
    <property type="entry name" value="HETEROKARYON INCOMPATIBILITY DOMAIN-CONTAINING PROTEIN"/>
    <property type="match status" value="1"/>
</dbReference>
<gene>
    <name evidence="3" type="ORF">B0T24DRAFT_525683</name>
</gene>
<feature type="region of interest" description="Disordered" evidence="1">
    <location>
        <begin position="205"/>
        <end position="266"/>
    </location>
</feature>
<organism evidence="3 4">
    <name type="scientific">Lasiosphaeria ovina</name>
    <dbReference type="NCBI Taxonomy" id="92902"/>
    <lineage>
        <taxon>Eukaryota</taxon>
        <taxon>Fungi</taxon>
        <taxon>Dikarya</taxon>
        <taxon>Ascomycota</taxon>
        <taxon>Pezizomycotina</taxon>
        <taxon>Sordariomycetes</taxon>
        <taxon>Sordariomycetidae</taxon>
        <taxon>Sordariales</taxon>
        <taxon>Lasiosphaeriaceae</taxon>
        <taxon>Lasiosphaeria</taxon>
    </lineage>
</organism>
<dbReference type="Pfam" id="PF06985">
    <property type="entry name" value="HET"/>
    <property type="match status" value="1"/>
</dbReference>
<accession>A0AAE0KJ99</accession>
<sequence length="353" mass="39218">MPARLIDVGGSDDNAIRLVDSFPQLRTYITLSHCWGDADALAGCSLTAARLDNYRQRIPKDVLPATFLHACQFARSLGQRHVWIDSLCIVQDSPADWAAQSAQMWRIYSSAWLNLSATASQAPADGLFRERGDKALGLCIIHVEEGHPALPAGQYRLYADTEWKLGVDDGPVNARAWVLQERLLAPRVLHFGEREVFWECRKLKAPEEEESDEEESDGEESDEEEDEGKNDKENVEEGADDVENGNEEGQDESKATVKDGGKGQDEGELDAWSAIVERYSEAKLSYPSDKLVALSALAEQVALAYPSSGRYLAGLWEAPLISQLPWKMRCHNNARAAHYRAPSWSWACMDGPV</sequence>